<protein>
    <recommendedName>
        <fullName evidence="4">50S ribosomal protein L35</fullName>
    </recommendedName>
</protein>
<evidence type="ECO:0000256" key="5">
    <source>
        <dbReference type="SAM" id="MobiDB-lite"/>
    </source>
</evidence>
<name>A0A4D6WQW3_9FLOR</name>
<evidence type="ECO:0000256" key="4">
    <source>
        <dbReference type="RuleBase" id="RU000568"/>
    </source>
</evidence>
<accession>A0A4D6WQW3</accession>
<dbReference type="EMBL" id="MK814649">
    <property type="protein sequence ID" value="QCI06059.1"/>
    <property type="molecule type" value="Genomic_DNA"/>
</dbReference>
<keyword evidence="6" id="KW-0934">Plastid</keyword>
<comment type="similarity">
    <text evidence="1 4">Belongs to the bacterial ribosomal protein bL35 family.</text>
</comment>
<evidence type="ECO:0000256" key="2">
    <source>
        <dbReference type="ARBA" id="ARBA00022980"/>
    </source>
</evidence>
<dbReference type="Pfam" id="PF01632">
    <property type="entry name" value="Ribosomal_L35p"/>
    <property type="match status" value="1"/>
</dbReference>
<feature type="compositionally biased region" description="Basic residues" evidence="5">
    <location>
        <begin position="23"/>
        <end position="45"/>
    </location>
</feature>
<dbReference type="Gene3D" id="4.10.410.60">
    <property type="match status" value="1"/>
</dbReference>
<evidence type="ECO:0000256" key="3">
    <source>
        <dbReference type="ARBA" id="ARBA00023274"/>
    </source>
</evidence>
<dbReference type="InterPro" id="IPR021137">
    <property type="entry name" value="Ribosomal_bL35-like"/>
</dbReference>
<geneLocation type="plastid" evidence="6"/>
<dbReference type="GO" id="GO:0006412">
    <property type="term" value="P:translation"/>
    <property type="evidence" value="ECO:0007669"/>
    <property type="project" value="InterPro"/>
</dbReference>
<dbReference type="PROSITE" id="PS00936">
    <property type="entry name" value="RIBOSOMAL_L35"/>
    <property type="match status" value="1"/>
</dbReference>
<dbReference type="PRINTS" id="PR00064">
    <property type="entry name" value="RIBOSOMALL35"/>
</dbReference>
<reference evidence="6" key="2">
    <citation type="submission" date="2019-04" db="EMBL/GenBank/DDBJ databases">
        <authorList>
            <person name="Pasella M."/>
        </authorList>
    </citation>
    <scope>NUCLEOTIDE SEQUENCE</scope>
    <source>
        <strain evidence="6">PD3001_3</strain>
    </source>
</reference>
<dbReference type="AlphaFoldDB" id="A0A4D6WQW3"/>
<keyword evidence="2 4" id="KW-0689">Ribosomal protein</keyword>
<dbReference type="GO" id="GO:0003735">
    <property type="term" value="F:structural constituent of ribosome"/>
    <property type="evidence" value="ECO:0007669"/>
    <property type="project" value="InterPro"/>
</dbReference>
<dbReference type="SUPFAM" id="SSF143034">
    <property type="entry name" value="L35p-like"/>
    <property type="match status" value="1"/>
</dbReference>
<dbReference type="InterPro" id="IPR001706">
    <property type="entry name" value="Ribosomal_bL35"/>
</dbReference>
<proteinExistence type="inferred from homology"/>
<dbReference type="PANTHER" id="PTHR33343:SF1">
    <property type="entry name" value="LARGE RIBOSOMAL SUBUNIT PROTEIN BL35M"/>
    <property type="match status" value="1"/>
</dbReference>
<dbReference type="GO" id="GO:0015934">
    <property type="term" value="C:large ribosomal subunit"/>
    <property type="evidence" value="ECO:0007669"/>
    <property type="project" value="TreeGrafter"/>
</dbReference>
<dbReference type="NCBIfam" id="TIGR00001">
    <property type="entry name" value="rpmI_bact"/>
    <property type="match status" value="1"/>
</dbReference>
<dbReference type="PANTHER" id="PTHR33343">
    <property type="entry name" value="54S RIBOSOMAL PROTEIN BL35M"/>
    <property type="match status" value="1"/>
</dbReference>
<evidence type="ECO:0000256" key="1">
    <source>
        <dbReference type="ARBA" id="ARBA00006598"/>
    </source>
</evidence>
<dbReference type="InterPro" id="IPR018265">
    <property type="entry name" value="Ribosomal_bL35_CS"/>
</dbReference>
<gene>
    <name evidence="6" type="primary">rpl35</name>
</gene>
<evidence type="ECO:0000313" key="6">
    <source>
        <dbReference type="EMBL" id="QCI06059.1"/>
    </source>
</evidence>
<dbReference type="HAMAP" id="MF_00514">
    <property type="entry name" value="Ribosomal_bL35"/>
    <property type="match status" value="1"/>
</dbReference>
<organism evidence="6">
    <name type="scientific">Delesseria sanguinea</name>
    <dbReference type="NCBI Taxonomy" id="131097"/>
    <lineage>
        <taxon>Eukaryota</taxon>
        <taxon>Rhodophyta</taxon>
        <taxon>Florideophyceae</taxon>
        <taxon>Rhodymeniophycidae</taxon>
        <taxon>Ceramiales</taxon>
        <taxon>Delesseriaceae</taxon>
        <taxon>Delesseria</taxon>
    </lineage>
</organism>
<dbReference type="FunFam" id="4.10.410.60:FF:000001">
    <property type="entry name" value="50S ribosomal protein L35"/>
    <property type="match status" value="1"/>
</dbReference>
<sequence>MYKLKTSRSINKRIKCTSNKKIMRKQVSRSHLLQKKTSKRKRQLRKATVVHLSDQLNFKKNLPYL</sequence>
<feature type="region of interest" description="Disordered" evidence="5">
    <location>
        <begin position="23"/>
        <end position="46"/>
    </location>
</feature>
<dbReference type="InterPro" id="IPR037229">
    <property type="entry name" value="Ribosomal_bL35_sf"/>
</dbReference>
<reference evidence="6" key="1">
    <citation type="journal article" date="2019" name="Mol. Phylogenet. Evol.">
        <title>Morphological evolution and classification of the red algal order Ceramiales inferred using plastid phylogenomics.</title>
        <authorList>
            <person name="Diaz-Tapia P."/>
            <person name="Pasella M.M."/>
            <person name="Verbruggen H."/>
            <person name="Maggs C.A."/>
        </authorList>
    </citation>
    <scope>NUCLEOTIDE SEQUENCE</scope>
    <source>
        <strain evidence="6">PD3001_3</strain>
    </source>
</reference>
<keyword evidence="3 4" id="KW-0687">Ribonucleoprotein</keyword>